<proteinExistence type="predicted"/>
<keyword evidence="3" id="KW-1185">Reference proteome</keyword>
<dbReference type="RefSeq" id="WP_377522947.1">
    <property type="nucleotide sequence ID" value="NZ_JBHTLD010000016.1"/>
</dbReference>
<dbReference type="PANTHER" id="PTHR48098:SF1">
    <property type="entry name" value="DIACYLGLYCEROL ACYLTRANSFERASE_MYCOLYLTRANSFERASE AG85A"/>
    <property type="match status" value="1"/>
</dbReference>
<dbReference type="Proteomes" id="UP001597094">
    <property type="component" value="Unassembled WGS sequence"/>
</dbReference>
<gene>
    <name evidence="2" type="ORF">ACFQ2O_03435</name>
</gene>
<organism evidence="2 3">
    <name type="scientific">Pontibacter rugosus</name>
    <dbReference type="NCBI Taxonomy" id="1745966"/>
    <lineage>
        <taxon>Bacteria</taxon>
        <taxon>Pseudomonadati</taxon>
        <taxon>Bacteroidota</taxon>
        <taxon>Cytophagia</taxon>
        <taxon>Cytophagales</taxon>
        <taxon>Hymenobacteraceae</taxon>
        <taxon>Pontibacter</taxon>
    </lineage>
</organism>
<evidence type="ECO:0000313" key="2">
    <source>
        <dbReference type="EMBL" id="MFD1185246.1"/>
    </source>
</evidence>
<accession>A0ABW3SMR1</accession>
<dbReference type="Pfam" id="PF00756">
    <property type="entry name" value="Esterase"/>
    <property type="match status" value="1"/>
</dbReference>
<sequence length="284" mass="31674">MIKKPLLLLFFCLFLFGARAAQVDTLEIASTAMGKTLRAGVVTPDTYKKKKNGPFPVLYLLHGYSGNFRDWLTKTPDKNLLAELSDKYQMIIVTPEGGFSGWYLDSPIAPANQYETFITQELVQQVDNSYRTIKNKNSRFISGLSMGGHGALYLSARHPELYLAAGSMSGAVDLSAIEGDILTTGIEPLLGPKAQNMDRYKASSIVHLVPQLKASGVKFIIDCGVSDFLIEANRELHRRLLYEKVPHDYVERPGAHTWPYWGNALEYHLVFFQKARAEALAANK</sequence>
<name>A0ABW3SMR1_9BACT</name>
<evidence type="ECO:0000256" key="1">
    <source>
        <dbReference type="SAM" id="SignalP"/>
    </source>
</evidence>
<feature type="chain" id="PRO_5047147849" evidence="1">
    <location>
        <begin position="21"/>
        <end position="284"/>
    </location>
</feature>
<comment type="caution">
    <text evidence="2">The sequence shown here is derived from an EMBL/GenBank/DDBJ whole genome shotgun (WGS) entry which is preliminary data.</text>
</comment>
<dbReference type="Gene3D" id="3.40.50.1820">
    <property type="entry name" value="alpha/beta hydrolase"/>
    <property type="match status" value="1"/>
</dbReference>
<dbReference type="InterPro" id="IPR029058">
    <property type="entry name" value="AB_hydrolase_fold"/>
</dbReference>
<dbReference type="InterPro" id="IPR050583">
    <property type="entry name" value="Mycobacterial_A85_antigen"/>
</dbReference>
<evidence type="ECO:0000313" key="3">
    <source>
        <dbReference type="Proteomes" id="UP001597094"/>
    </source>
</evidence>
<dbReference type="InterPro" id="IPR000801">
    <property type="entry name" value="Esterase-like"/>
</dbReference>
<keyword evidence="2" id="KW-0378">Hydrolase</keyword>
<reference evidence="3" key="1">
    <citation type="journal article" date="2019" name="Int. J. Syst. Evol. Microbiol.">
        <title>The Global Catalogue of Microorganisms (GCM) 10K type strain sequencing project: providing services to taxonomists for standard genome sequencing and annotation.</title>
        <authorList>
            <consortium name="The Broad Institute Genomics Platform"/>
            <consortium name="The Broad Institute Genome Sequencing Center for Infectious Disease"/>
            <person name="Wu L."/>
            <person name="Ma J."/>
        </authorList>
    </citation>
    <scope>NUCLEOTIDE SEQUENCE [LARGE SCALE GENOMIC DNA]</scope>
    <source>
        <strain evidence="3">JCM 31319</strain>
    </source>
</reference>
<dbReference type="EMBL" id="JBHTLD010000016">
    <property type="protein sequence ID" value="MFD1185246.1"/>
    <property type="molecule type" value="Genomic_DNA"/>
</dbReference>
<protein>
    <submittedName>
        <fullName evidence="2">Alpha/beta hydrolase</fullName>
    </submittedName>
</protein>
<dbReference type="PANTHER" id="PTHR48098">
    <property type="entry name" value="ENTEROCHELIN ESTERASE-RELATED"/>
    <property type="match status" value="1"/>
</dbReference>
<dbReference type="SUPFAM" id="SSF53474">
    <property type="entry name" value="alpha/beta-Hydrolases"/>
    <property type="match status" value="1"/>
</dbReference>
<keyword evidence="1" id="KW-0732">Signal</keyword>
<feature type="signal peptide" evidence="1">
    <location>
        <begin position="1"/>
        <end position="20"/>
    </location>
</feature>
<dbReference type="GO" id="GO:0016787">
    <property type="term" value="F:hydrolase activity"/>
    <property type="evidence" value="ECO:0007669"/>
    <property type="project" value="UniProtKB-KW"/>
</dbReference>